<organism evidence="1 2">
    <name type="scientific">Candidatus Thiomargarita nelsonii</name>
    <dbReference type="NCBI Taxonomy" id="1003181"/>
    <lineage>
        <taxon>Bacteria</taxon>
        <taxon>Pseudomonadati</taxon>
        <taxon>Pseudomonadota</taxon>
        <taxon>Gammaproteobacteria</taxon>
        <taxon>Thiotrichales</taxon>
        <taxon>Thiotrichaceae</taxon>
        <taxon>Thiomargarita</taxon>
    </lineage>
</organism>
<name>A0A4E0QRR2_9GAMM</name>
<evidence type="ECO:0000313" key="1">
    <source>
        <dbReference type="EMBL" id="TGO03377.1"/>
    </source>
</evidence>
<protein>
    <submittedName>
        <fullName evidence="1">Uncharacterized protein</fullName>
    </submittedName>
</protein>
<sequence>MKSLQKITVNVGAILYGCPSYGVEVFFVGWVERNPPFDYIIWMLREVGKRDKMIEEQFLNKY</sequence>
<dbReference type="EMBL" id="JSZA02000022">
    <property type="protein sequence ID" value="TGO03377.1"/>
    <property type="molecule type" value="Genomic_DNA"/>
</dbReference>
<reference evidence="1 2" key="1">
    <citation type="journal article" date="2016" name="Front. Microbiol.">
        <title>Single-Cell (Meta-)Genomics of a Dimorphic Candidatus Thiomargarita nelsonii Reveals Genomic Plasticity.</title>
        <authorList>
            <person name="Flood B.E."/>
            <person name="Fliss P."/>
            <person name="Jones D.S."/>
            <person name="Dick G.J."/>
            <person name="Jain S."/>
            <person name="Kaster A.K."/>
            <person name="Winkel M."/>
            <person name="Mussmann M."/>
            <person name="Bailey J."/>
        </authorList>
    </citation>
    <scope>NUCLEOTIDE SEQUENCE [LARGE SCALE GENOMIC DNA]</scope>
    <source>
        <strain evidence="1">Hydrate Ridge</strain>
    </source>
</reference>
<proteinExistence type="predicted"/>
<dbReference type="PROSITE" id="PS51257">
    <property type="entry name" value="PROKAR_LIPOPROTEIN"/>
    <property type="match status" value="1"/>
</dbReference>
<gene>
    <name evidence="1" type="ORF">PN36_07775</name>
</gene>
<comment type="caution">
    <text evidence="1">The sequence shown here is derived from an EMBL/GenBank/DDBJ whole genome shotgun (WGS) entry which is preliminary data.</text>
</comment>
<accession>A0A4E0QRR2</accession>
<keyword evidence="2" id="KW-1185">Reference proteome</keyword>
<dbReference type="Proteomes" id="UP000030428">
    <property type="component" value="Unassembled WGS sequence"/>
</dbReference>
<dbReference type="AlphaFoldDB" id="A0A4E0QRR2"/>
<evidence type="ECO:0000313" key="2">
    <source>
        <dbReference type="Proteomes" id="UP000030428"/>
    </source>
</evidence>